<keyword evidence="1" id="KW-0472">Membrane</keyword>
<sequence>MDSNLTADEDHPDHAIQIWEVNQDRLALMQKKISAAPGILSKSAGRSSCCIFRVPKSLNDINGEHYQPRIVSIGPYHHGNPQLAMIEEHKWRFLGILSKRTENKGLKLEDYLKAVQPLEAEARERYAEGFQFNKDEFIEMLVLDGCFIIELFRKFEGVVKYEPDDPLFSMSWVLSFLLRDLIRLENQIPFFILRRLFELTQMPDEESGPSLGRLTLNFFNNALERPEESLDQYSNIDGKHILDFLRSSFIPPEHKEPKPGKFSNVHVIQCISDLRRAGIDLKPGKQDSFLAVQFRHGVIEMPTIALDDFMSSFLLNCVAYEQCHGSSSKHMTTYVTLLDCLINTARDIQFLCDRNIIENYFGTDAEIARFVNNMGKDVSLDNDMCYLSGLFNEVNQYYRSNWHVTLASFKNTYFKTPWSFISAVAAFVLLVLTVLQTLYTILSYVNPK</sequence>
<keyword evidence="1" id="KW-0812">Transmembrane</keyword>
<evidence type="ECO:0000256" key="1">
    <source>
        <dbReference type="SAM" id="Phobius"/>
    </source>
</evidence>
<keyword evidence="3" id="KW-1185">Reference proteome</keyword>
<dbReference type="Pfam" id="PF03140">
    <property type="entry name" value="DUF247"/>
    <property type="match status" value="1"/>
</dbReference>
<dbReference type="PANTHER" id="PTHR31170:SF21">
    <property type="match status" value="1"/>
</dbReference>
<organism evidence="2 3">
    <name type="scientific">Oldenlandia corymbosa var. corymbosa</name>
    <dbReference type="NCBI Taxonomy" id="529605"/>
    <lineage>
        <taxon>Eukaryota</taxon>
        <taxon>Viridiplantae</taxon>
        <taxon>Streptophyta</taxon>
        <taxon>Embryophyta</taxon>
        <taxon>Tracheophyta</taxon>
        <taxon>Spermatophyta</taxon>
        <taxon>Magnoliopsida</taxon>
        <taxon>eudicotyledons</taxon>
        <taxon>Gunneridae</taxon>
        <taxon>Pentapetalae</taxon>
        <taxon>asterids</taxon>
        <taxon>lamiids</taxon>
        <taxon>Gentianales</taxon>
        <taxon>Rubiaceae</taxon>
        <taxon>Rubioideae</taxon>
        <taxon>Spermacoceae</taxon>
        <taxon>Hedyotis-Oldenlandia complex</taxon>
        <taxon>Oldenlandia</taxon>
    </lineage>
</organism>
<gene>
    <name evidence="2" type="ORF">OLC1_LOCUS8193</name>
</gene>
<evidence type="ECO:0000313" key="2">
    <source>
        <dbReference type="EMBL" id="CAI9097804.1"/>
    </source>
</evidence>
<dbReference type="EMBL" id="OX459120">
    <property type="protein sequence ID" value="CAI9097804.1"/>
    <property type="molecule type" value="Genomic_DNA"/>
</dbReference>
<keyword evidence="1" id="KW-1133">Transmembrane helix</keyword>
<dbReference type="InterPro" id="IPR004158">
    <property type="entry name" value="DUF247_pln"/>
</dbReference>
<dbReference type="Proteomes" id="UP001161247">
    <property type="component" value="Chromosome 3"/>
</dbReference>
<evidence type="ECO:0000313" key="3">
    <source>
        <dbReference type="Proteomes" id="UP001161247"/>
    </source>
</evidence>
<accession>A0AAV1CQ70</accession>
<dbReference type="AlphaFoldDB" id="A0AAV1CQ70"/>
<proteinExistence type="predicted"/>
<protein>
    <submittedName>
        <fullName evidence="2">OLC1v1034301C1</fullName>
    </submittedName>
</protein>
<feature type="transmembrane region" description="Helical" evidence="1">
    <location>
        <begin position="418"/>
        <end position="442"/>
    </location>
</feature>
<name>A0AAV1CQ70_OLDCO</name>
<dbReference type="PANTHER" id="PTHR31170">
    <property type="entry name" value="BNAC04G53230D PROTEIN"/>
    <property type="match status" value="1"/>
</dbReference>
<reference evidence="2" key="1">
    <citation type="submission" date="2023-03" db="EMBL/GenBank/DDBJ databases">
        <authorList>
            <person name="Julca I."/>
        </authorList>
    </citation>
    <scope>NUCLEOTIDE SEQUENCE</scope>
</reference>